<comment type="similarity">
    <text evidence="1">Belongs to the fantastic four family.</text>
</comment>
<evidence type="ECO:0000313" key="3">
    <source>
        <dbReference type="EMBL" id="KAI5084885.1"/>
    </source>
</evidence>
<dbReference type="OrthoDB" id="676808at2759"/>
<protein>
    <recommendedName>
        <fullName evidence="2">FAF domain-containing protein</fullName>
    </recommendedName>
</protein>
<keyword evidence="4" id="KW-1185">Reference proteome</keyword>
<dbReference type="EMBL" id="JABFUD020000001">
    <property type="protein sequence ID" value="KAI5084885.1"/>
    <property type="molecule type" value="Genomic_DNA"/>
</dbReference>
<dbReference type="AlphaFoldDB" id="A0A9D4VE46"/>
<dbReference type="Pfam" id="PF11250">
    <property type="entry name" value="FAF"/>
    <property type="match status" value="1"/>
</dbReference>
<organism evidence="3 4">
    <name type="scientific">Adiantum capillus-veneris</name>
    <name type="common">Maidenhair fern</name>
    <dbReference type="NCBI Taxonomy" id="13818"/>
    <lineage>
        <taxon>Eukaryota</taxon>
        <taxon>Viridiplantae</taxon>
        <taxon>Streptophyta</taxon>
        <taxon>Embryophyta</taxon>
        <taxon>Tracheophyta</taxon>
        <taxon>Polypodiopsida</taxon>
        <taxon>Polypodiidae</taxon>
        <taxon>Polypodiales</taxon>
        <taxon>Pteridineae</taxon>
        <taxon>Pteridaceae</taxon>
        <taxon>Vittarioideae</taxon>
        <taxon>Adiantum</taxon>
    </lineage>
</organism>
<evidence type="ECO:0000259" key="2">
    <source>
        <dbReference type="Pfam" id="PF11250"/>
    </source>
</evidence>
<evidence type="ECO:0000256" key="1">
    <source>
        <dbReference type="ARBA" id="ARBA00008690"/>
    </source>
</evidence>
<dbReference type="InterPro" id="IPR021410">
    <property type="entry name" value="FAF"/>
</dbReference>
<reference evidence="3" key="1">
    <citation type="submission" date="2021-01" db="EMBL/GenBank/DDBJ databases">
        <title>Adiantum capillus-veneris genome.</title>
        <authorList>
            <person name="Fang Y."/>
            <person name="Liao Q."/>
        </authorList>
    </citation>
    <scope>NUCLEOTIDE SEQUENCE</scope>
    <source>
        <strain evidence="3">H3</strain>
        <tissue evidence="3">Leaf</tissue>
    </source>
</reference>
<dbReference type="PANTHER" id="PTHR33155:SF75">
    <property type="entry name" value="OS02G0750800 PROTEIN"/>
    <property type="match status" value="1"/>
</dbReference>
<name>A0A9D4VE46_ADICA</name>
<accession>A0A9D4VE46</accession>
<gene>
    <name evidence="3" type="ORF">GOP47_0001054</name>
</gene>
<sequence>MQQHSIFEPLFPGLQLAPKMELMSMERQASAPPAEQAFNILAPGLPHSWFTDKTPPLSTTNCIGIRRASSSSLPFFHTTHAPIASSPNLPIHIPKLSSTPISEQETSSLEYISAQLPKTHDDGSVAIKLLSSITKSLSSPSLHLASSKEVARETSYQKSLKLKHMKLQHCAEALGMESSDSLWSSTSSLSAGNGVISQSIEQAKPDMIGNLSSWPSSVPPKITNQEYSLPSVKSAPKLSAPPMMMTSQRSKYMRCTSFPPPLSHTLPASPFSACDSLSLSLRSYRQDGRLVLKEVMVPSKNYFQANRRDGRLTLHVLTRDLDEEEKDSGRQYHEHQGLLRSSESCPGLADAMLMNEEEMKLKESMISLDQTTQLEVGNYGNEIVCTNTNIHPSVEGASVKASVHNVELLMTRDATQLPNIAAKVVTMKRVCIAAHGGDQTFANTGVAEATNFLNLRRMQCNIHFEPHGHLHRLGDLASRSVMSNILSNVIALTLQTTHSKFTLQKTQVINSLHSPRYPLPSSTRPTDQLTVLRPPGYKRHLLASSHHDMSTLPESKENFIWESNLLPSCVEASASHKSMRRGVEYDASSFVLEELDANSLMKLVTGLPIVGVRCDVGEWCTLADRRKPSNGLDNNSKLTETFPSDIDASTILEAYNATARVTMGGGVMGGGVMSGQAEYIANNIGNGINAQHGFINHHDEEKVGIGMNEASKEASLSSNLYSASALPSAPAYLQSDEWLHTLHCKELSDRNKFGICSFMQPHSANCIATRS</sequence>
<comment type="caution">
    <text evidence="3">The sequence shown here is derived from an EMBL/GenBank/DDBJ whole genome shotgun (WGS) entry which is preliminary data.</text>
</comment>
<dbReference type="Proteomes" id="UP000886520">
    <property type="component" value="Chromosome 1"/>
</dbReference>
<dbReference type="PANTHER" id="PTHR33155">
    <property type="entry name" value="FANTASTIC FOUR-LIKE PROTEIN (DUF3049)"/>
    <property type="match status" value="1"/>
</dbReference>
<feature type="domain" description="FAF" evidence="2">
    <location>
        <begin position="257"/>
        <end position="315"/>
    </location>
</feature>
<evidence type="ECO:0000313" key="4">
    <source>
        <dbReference type="Proteomes" id="UP000886520"/>
    </source>
</evidence>
<proteinExistence type="inferred from homology"/>
<dbReference type="InterPro" id="IPR046431">
    <property type="entry name" value="FAF_dom"/>
</dbReference>